<protein>
    <submittedName>
        <fullName evidence="1">Uncharacterized protein</fullName>
    </submittedName>
</protein>
<evidence type="ECO:0000313" key="1">
    <source>
        <dbReference type="EMBL" id="EET87653.1"/>
    </source>
</evidence>
<dbReference type="KEGG" id="cck:Ccar_16245"/>
<accession>C6PT18</accession>
<reference evidence="1 2" key="1">
    <citation type="submission" date="2009-06" db="EMBL/GenBank/DDBJ databases">
        <title>The draft genome of Clostridium carboxidivorans P7.</title>
        <authorList>
            <consortium name="US DOE Joint Genome Institute (JGI-PGF)"/>
            <person name="Lucas S."/>
            <person name="Copeland A."/>
            <person name="Lapidus A."/>
            <person name="Glavina del Rio T."/>
            <person name="Tice H."/>
            <person name="Bruce D."/>
            <person name="Goodwin L."/>
            <person name="Pitluck S."/>
            <person name="Larimer F."/>
            <person name="Land M.L."/>
            <person name="Hauser L."/>
            <person name="Hemme C.L."/>
        </authorList>
    </citation>
    <scope>NUCLEOTIDE SEQUENCE [LARGE SCALE GENOMIC DNA]</scope>
    <source>
        <strain evidence="1 2">P7</strain>
    </source>
</reference>
<dbReference type="Proteomes" id="UP000004198">
    <property type="component" value="Unassembled WGS sequence"/>
</dbReference>
<dbReference type="RefSeq" id="WP_007060820.1">
    <property type="nucleotide sequence ID" value="NZ_ACVI01000026.1"/>
</dbReference>
<organism evidence="1 2">
    <name type="scientific">Clostridium carboxidivorans P7</name>
    <dbReference type="NCBI Taxonomy" id="536227"/>
    <lineage>
        <taxon>Bacteria</taxon>
        <taxon>Bacillati</taxon>
        <taxon>Bacillota</taxon>
        <taxon>Clostridia</taxon>
        <taxon>Eubacteriales</taxon>
        <taxon>Clostridiaceae</taxon>
        <taxon>Clostridium</taxon>
    </lineage>
</organism>
<gene>
    <name evidence="1" type="ORF">CcarbDRAFT_1935</name>
</gene>
<dbReference type="AlphaFoldDB" id="C6PT18"/>
<dbReference type="PATRIC" id="fig|536227.13.peg.3407"/>
<comment type="caution">
    <text evidence="1">The sequence shown here is derived from an EMBL/GenBank/DDBJ whole genome shotgun (WGS) entry which is preliminary data.</text>
</comment>
<proteinExistence type="predicted"/>
<name>C6PT18_9CLOT</name>
<keyword evidence="2" id="KW-1185">Reference proteome</keyword>
<sequence length="113" mass="13365">MNKAEEWLQENSIKQNENRIIKILEDNNIKNHNIITINNGDYGISFNYKNKSYRVEIDIESMSYKLFGKNTGGGIKEKHRYHLIKSFSEDNNIMYNLLDFIKNKNSTGYRLLN</sequence>
<evidence type="ECO:0000313" key="2">
    <source>
        <dbReference type="Proteomes" id="UP000004198"/>
    </source>
</evidence>
<dbReference type="EMBL" id="ACVI01000026">
    <property type="protein sequence ID" value="EET87653.1"/>
    <property type="molecule type" value="Genomic_DNA"/>
</dbReference>